<accession>A0A1D2LYN6</accession>
<evidence type="ECO:0000313" key="5">
    <source>
        <dbReference type="Proteomes" id="UP000243591"/>
    </source>
</evidence>
<dbReference type="PRINTS" id="PR00455">
    <property type="entry name" value="HTHTETR"/>
</dbReference>
<gene>
    <name evidence="4" type="ORF">CNY62_00560</name>
</gene>
<organism evidence="4 5">
    <name type="scientific">Brochothrix thermosphacta</name>
    <name type="common">Microbacterium thermosphactum</name>
    <dbReference type="NCBI Taxonomy" id="2756"/>
    <lineage>
        <taxon>Bacteria</taxon>
        <taxon>Bacillati</taxon>
        <taxon>Bacillota</taxon>
        <taxon>Bacilli</taxon>
        <taxon>Bacillales</taxon>
        <taxon>Listeriaceae</taxon>
        <taxon>Brochothrix</taxon>
    </lineage>
</organism>
<evidence type="ECO:0000256" key="2">
    <source>
        <dbReference type="PROSITE-ProRule" id="PRU00335"/>
    </source>
</evidence>
<evidence type="ECO:0000259" key="3">
    <source>
        <dbReference type="PROSITE" id="PS50977"/>
    </source>
</evidence>
<evidence type="ECO:0000313" key="4">
    <source>
        <dbReference type="EMBL" id="ATF24985.1"/>
    </source>
</evidence>
<dbReference type="Pfam" id="PF17935">
    <property type="entry name" value="TetR_C_27"/>
    <property type="match status" value="1"/>
</dbReference>
<dbReference type="InterPro" id="IPR009057">
    <property type="entry name" value="Homeodomain-like_sf"/>
</dbReference>
<reference evidence="4 5" key="1">
    <citation type="submission" date="2017-09" db="EMBL/GenBank/DDBJ databases">
        <title>Complete Genome Sequences of Two Strains of the Meat Spoilage Bacterium Brochothrix thermosphacta Isolated from Ground Chicken.</title>
        <authorList>
            <person name="Paoli G.C."/>
            <person name="Wijey C."/>
            <person name="Chen C.-Y."/>
            <person name="Nguyen L."/>
            <person name="Yan X."/>
            <person name="Irwin P.L."/>
        </authorList>
    </citation>
    <scope>NUCLEOTIDE SEQUENCE [LARGE SCALE GENOMIC DNA]</scope>
    <source>
        <strain evidence="4 5">BI</strain>
    </source>
</reference>
<dbReference type="Proteomes" id="UP000243591">
    <property type="component" value="Chromosome"/>
</dbReference>
<evidence type="ECO:0000256" key="1">
    <source>
        <dbReference type="ARBA" id="ARBA00023125"/>
    </source>
</evidence>
<dbReference type="InterPro" id="IPR001647">
    <property type="entry name" value="HTH_TetR"/>
</dbReference>
<dbReference type="EMBL" id="CP023483">
    <property type="protein sequence ID" value="ATF24985.1"/>
    <property type="molecule type" value="Genomic_DNA"/>
</dbReference>
<sequence length="207" mass="23523">MLSDEGVVFLKNALLTNEQILATTENLLRQNGVTKTAVTDVAKALNVSHATIYNYFPNKKTLLAKATENWLQVEIINHLKDIPSTADTLSVEQHLYRYIDMLIKLKRKSATKDSALFAIYAKVTVSETKVLAHHIHQIHQHLTLICQRHLTLADEPCHNLARFIFSATSKFHHPAHANEWLETAQSDADFANVWAHIQPLLNSYHTR</sequence>
<keyword evidence="5" id="KW-1185">Reference proteome</keyword>
<dbReference type="Pfam" id="PF00440">
    <property type="entry name" value="TetR_N"/>
    <property type="match status" value="1"/>
</dbReference>
<dbReference type="PANTHER" id="PTHR30055">
    <property type="entry name" value="HTH-TYPE TRANSCRIPTIONAL REGULATOR RUTR"/>
    <property type="match status" value="1"/>
</dbReference>
<dbReference type="SUPFAM" id="SSF46689">
    <property type="entry name" value="Homeodomain-like"/>
    <property type="match status" value="1"/>
</dbReference>
<dbReference type="InterPro" id="IPR050109">
    <property type="entry name" value="HTH-type_TetR-like_transc_reg"/>
</dbReference>
<dbReference type="PROSITE" id="PS50977">
    <property type="entry name" value="HTH_TETR_2"/>
    <property type="match status" value="1"/>
</dbReference>
<protein>
    <submittedName>
        <fullName evidence="4">TetR/AcrR family transcriptional regulator</fullName>
    </submittedName>
</protein>
<feature type="DNA-binding region" description="H-T-H motif" evidence="2">
    <location>
        <begin position="37"/>
        <end position="56"/>
    </location>
</feature>
<name>A0A1D2LYN6_BROTH</name>
<dbReference type="Gene3D" id="1.10.357.10">
    <property type="entry name" value="Tetracycline Repressor, domain 2"/>
    <property type="match status" value="1"/>
</dbReference>
<feature type="domain" description="HTH tetR-type" evidence="3">
    <location>
        <begin position="14"/>
        <end position="74"/>
    </location>
</feature>
<proteinExistence type="predicted"/>
<dbReference type="GO" id="GO:0006355">
    <property type="term" value="P:regulation of DNA-templated transcription"/>
    <property type="evidence" value="ECO:0007669"/>
    <property type="project" value="UniProtKB-ARBA"/>
</dbReference>
<dbReference type="GO" id="GO:0003677">
    <property type="term" value="F:DNA binding"/>
    <property type="evidence" value="ECO:0007669"/>
    <property type="project" value="UniProtKB-UniRule"/>
</dbReference>
<dbReference type="KEGG" id="bths:CNY62_00560"/>
<keyword evidence="1 2" id="KW-0238">DNA-binding</keyword>
<dbReference type="InterPro" id="IPR041478">
    <property type="entry name" value="TetR_C_27"/>
</dbReference>
<dbReference type="AlphaFoldDB" id="A0A1D2LYN6"/>